<evidence type="ECO:0000313" key="2">
    <source>
        <dbReference type="Proteomes" id="UP001596408"/>
    </source>
</evidence>
<organism evidence="1 2">
    <name type="scientific">Halopelagius fulvigenes</name>
    <dbReference type="NCBI Taxonomy" id="1198324"/>
    <lineage>
        <taxon>Archaea</taxon>
        <taxon>Methanobacteriati</taxon>
        <taxon>Methanobacteriota</taxon>
        <taxon>Stenosarchaea group</taxon>
        <taxon>Halobacteria</taxon>
        <taxon>Halobacteriales</taxon>
        <taxon>Haloferacaceae</taxon>
    </lineage>
</organism>
<dbReference type="EMBL" id="JBHSXH010000015">
    <property type="protein sequence ID" value="MFC6826199.1"/>
    <property type="molecule type" value="Genomic_DNA"/>
</dbReference>
<dbReference type="RefSeq" id="WP_379697421.1">
    <property type="nucleotide sequence ID" value="NZ_JBHSXH010000015.1"/>
</dbReference>
<reference evidence="1 2" key="1">
    <citation type="journal article" date="2019" name="Int. J. Syst. Evol. Microbiol.">
        <title>The Global Catalogue of Microorganisms (GCM) 10K type strain sequencing project: providing services to taxonomists for standard genome sequencing and annotation.</title>
        <authorList>
            <consortium name="The Broad Institute Genomics Platform"/>
            <consortium name="The Broad Institute Genome Sequencing Center for Infectious Disease"/>
            <person name="Wu L."/>
            <person name="Ma J."/>
        </authorList>
    </citation>
    <scope>NUCLEOTIDE SEQUENCE [LARGE SCALE GENOMIC DNA]</scope>
    <source>
        <strain evidence="1 2">YIM 94188</strain>
    </source>
</reference>
<protein>
    <submittedName>
        <fullName evidence="1">Uncharacterized protein</fullName>
    </submittedName>
</protein>
<evidence type="ECO:0000313" key="1">
    <source>
        <dbReference type="EMBL" id="MFC6826199.1"/>
    </source>
</evidence>
<dbReference type="AlphaFoldDB" id="A0ABD5U1D8"/>
<proteinExistence type="predicted"/>
<gene>
    <name evidence="1" type="ORF">ACFQEV_14535</name>
</gene>
<accession>A0ABD5U1D8</accession>
<keyword evidence="2" id="KW-1185">Reference proteome</keyword>
<name>A0ABD5U1D8_9EURY</name>
<dbReference type="Proteomes" id="UP001596408">
    <property type="component" value="Unassembled WGS sequence"/>
</dbReference>
<sequence>MTTPDAGRTPDRLRLRAVCTVAAVVVGSFAADRIYARYVAEESD</sequence>
<comment type="caution">
    <text evidence="1">The sequence shown here is derived from an EMBL/GenBank/DDBJ whole genome shotgun (WGS) entry which is preliminary data.</text>
</comment>